<dbReference type="AlphaFoldDB" id="A0A7V1BHS6"/>
<dbReference type="PANTHER" id="PTHR43311:SF2">
    <property type="entry name" value="GLUTAMATE--TRNA LIGASE, MITOCHONDRIAL-RELATED"/>
    <property type="match status" value="1"/>
</dbReference>
<dbReference type="InterPro" id="IPR001412">
    <property type="entry name" value="aa-tRNA-synth_I_CS"/>
</dbReference>
<keyword evidence="5" id="KW-0648">Protein biosynthesis</keyword>
<keyword evidence="4 5" id="KW-0030">Aminoacyl-tRNA synthetase</keyword>
<sequence length="338" mass="37481">MKKPWLHTEPSKPSFLIWLRLLSMSQWHSASRASRTRKTCRLTHIELASERIFAMTYTTRVAPSPTGDFHIGTARTAYFNWLAARASGGRFILRIDDTDLARNNHASIDVIHDCLDWLGLAPDAVYRQSHRRDIYDAAAAKLLDAGLAVRADNGAVLMKGGAAAPWHDLISGDQLPSAKAHDLAHDQVLIKADGMPVYHFASVVDDIDLGVNLVIRGMDHLTNTFRHAGLYTALGAAMPDFAHVGLITMDGKKMSKRDAAASLLGYRDDGVDPDGMLNYLLRVGWGPRQDDKSMKIIDRDRAVSLFLDHGKMRASPAAMDLPKLASFDRKYKHMKRSA</sequence>
<dbReference type="InterPro" id="IPR049940">
    <property type="entry name" value="GluQ/Sye"/>
</dbReference>
<keyword evidence="3 5" id="KW-0067">ATP-binding</keyword>
<dbReference type="PANTHER" id="PTHR43311">
    <property type="entry name" value="GLUTAMATE--TRNA LIGASE"/>
    <property type="match status" value="1"/>
</dbReference>
<dbReference type="PROSITE" id="PS00178">
    <property type="entry name" value="AA_TRNA_LIGASE_I"/>
    <property type="match status" value="1"/>
</dbReference>
<evidence type="ECO:0000256" key="3">
    <source>
        <dbReference type="ARBA" id="ARBA00022840"/>
    </source>
</evidence>
<gene>
    <name evidence="7" type="ORF">ENH63_17300</name>
</gene>
<dbReference type="Proteomes" id="UP000885704">
    <property type="component" value="Unassembled WGS sequence"/>
</dbReference>
<dbReference type="GO" id="GO:0005524">
    <property type="term" value="F:ATP binding"/>
    <property type="evidence" value="ECO:0007669"/>
    <property type="project" value="UniProtKB-KW"/>
</dbReference>
<dbReference type="SUPFAM" id="SSF52374">
    <property type="entry name" value="Nucleotidylyl transferase"/>
    <property type="match status" value="1"/>
</dbReference>
<reference evidence="7" key="1">
    <citation type="journal article" date="2020" name="mSystems">
        <title>Genome- and Community-Level Interaction Insights into Carbon Utilization and Element Cycling Functions of Hydrothermarchaeota in Hydrothermal Sediment.</title>
        <authorList>
            <person name="Zhou Z."/>
            <person name="Liu Y."/>
            <person name="Xu W."/>
            <person name="Pan J."/>
            <person name="Luo Z.H."/>
            <person name="Li M."/>
        </authorList>
    </citation>
    <scope>NUCLEOTIDE SEQUENCE [LARGE SCALE GENOMIC DNA]</scope>
    <source>
        <strain evidence="7">HyVt-323</strain>
    </source>
</reference>
<dbReference type="GO" id="GO:0005829">
    <property type="term" value="C:cytosol"/>
    <property type="evidence" value="ECO:0007669"/>
    <property type="project" value="TreeGrafter"/>
</dbReference>
<evidence type="ECO:0000256" key="5">
    <source>
        <dbReference type="RuleBase" id="RU363037"/>
    </source>
</evidence>
<evidence type="ECO:0000259" key="6">
    <source>
        <dbReference type="Pfam" id="PF00749"/>
    </source>
</evidence>
<accession>A0A7V1BHS6</accession>
<evidence type="ECO:0000313" key="7">
    <source>
        <dbReference type="EMBL" id="HDZ53489.1"/>
    </source>
</evidence>
<proteinExistence type="inferred from homology"/>
<dbReference type="GO" id="GO:0006424">
    <property type="term" value="P:glutamyl-tRNA aminoacylation"/>
    <property type="evidence" value="ECO:0007669"/>
    <property type="project" value="TreeGrafter"/>
</dbReference>
<comment type="similarity">
    <text evidence="5">Belongs to the class-I aminoacyl-tRNA synthetase family.</text>
</comment>
<dbReference type="InterPro" id="IPR020058">
    <property type="entry name" value="Glu/Gln-tRNA-synth_Ib_cat-dom"/>
</dbReference>
<dbReference type="InterPro" id="IPR014729">
    <property type="entry name" value="Rossmann-like_a/b/a_fold"/>
</dbReference>
<dbReference type="Pfam" id="PF00749">
    <property type="entry name" value="tRNA-synt_1c"/>
    <property type="match status" value="2"/>
</dbReference>
<dbReference type="GO" id="GO:0004818">
    <property type="term" value="F:glutamate-tRNA ligase activity"/>
    <property type="evidence" value="ECO:0007669"/>
    <property type="project" value="TreeGrafter"/>
</dbReference>
<dbReference type="PRINTS" id="PR00987">
    <property type="entry name" value="TRNASYNTHGLU"/>
</dbReference>
<evidence type="ECO:0000256" key="2">
    <source>
        <dbReference type="ARBA" id="ARBA00022741"/>
    </source>
</evidence>
<keyword evidence="1 5" id="KW-0436">Ligase</keyword>
<protein>
    <recommendedName>
        <fullName evidence="6">Glutamyl/glutaminyl-tRNA synthetase class Ib catalytic domain-containing protein</fullName>
    </recommendedName>
</protein>
<evidence type="ECO:0000256" key="1">
    <source>
        <dbReference type="ARBA" id="ARBA00022598"/>
    </source>
</evidence>
<evidence type="ECO:0000256" key="4">
    <source>
        <dbReference type="ARBA" id="ARBA00023146"/>
    </source>
</evidence>
<feature type="domain" description="Glutamyl/glutaminyl-tRNA synthetase class Ib catalytic" evidence="6">
    <location>
        <begin position="183"/>
        <end position="298"/>
    </location>
</feature>
<dbReference type="InterPro" id="IPR000924">
    <property type="entry name" value="Glu/Gln-tRNA-synth"/>
</dbReference>
<feature type="domain" description="Glutamyl/glutaminyl-tRNA synthetase class Ib catalytic" evidence="6">
    <location>
        <begin position="58"/>
        <end position="153"/>
    </location>
</feature>
<evidence type="ECO:0000313" key="8">
    <source>
        <dbReference type="Proteomes" id="UP000885704"/>
    </source>
</evidence>
<name>A0A7V1BHS6_9RHOB</name>
<keyword evidence="2 5" id="KW-0547">Nucleotide-binding</keyword>
<comment type="caution">
    <text evidence="7">The sequence shown here is derived from an EMBL/GenBank/DDBJ whole genome shotgun (WGS) entry which is preliminary data.</text>
</comment>
<organism evidence="7 8">
    <name type="scientific">Sulfitobacter litoralis</name>
    <dbReference type="NCBI Taxonomy" id="335975"/>
    <lineage>
        <taxon>Bacteria</taxon>
        <taxon>Pseudomonadati</taxon>
        <taxon>Pseudomonadota</taxon>
        <taxon>Alphaproteobacteria</taxon>
        <taxon>Rhodobacterales</taxon>
        <taxon>Roseobacteraceae</taxon>
        <taxon>Sulfitobacter</taxon>
    </lineage>
</organism>
<dbReference type="EMBL" id="DRFN01000049">
    <property type="protein sequence ID" value="HDZ53489.1"/>
    <property type="molecule type" value="Genomic_DNA"/>
</dbReference>
<dbReference type="Gene3D" id="3.40.50.620">
    <property type="entry name" value="HUPs"/>
    <property type="match status" value="2"/>
</dbReference>